<dbReference type="OrthoDB" id="9768666at2"/>
<dbReference type="EMBL" id="FMYU01000009">
    <property type="protein sequence ID" value="SDC78465.1"/>
    <property type="molecule type" value="Genomic_DNA"/>
</dbReference>
<dbReference type="PANTHER" id="PTHR43429:SF3">
    <property type="entry name" value="NITRITE REDUCTASE [NAD(P)H]"/>
    <property type="match status" value="1"/>
</dbReference>
<dbReference type="PRINTS" id="PR00469">
    <property type="entry name" value="PNDRDTASEII"/>
</dbReference>
<evidence type="ECO:0000256" key="2">
    <source>
        <dbReference type="ARBA" id="ARBA00006442"/>
    </source>
</evidence>
<dbReference type="Proteomes" id="UP000199411">
    <property type="component" value="Unassembled WGS sequence"/>
</dbReference>
<dbReference type="InterPro" id="IPR050260">
    <property type="entry name" value="FAD-bd_OxRdtase"/>
</dbReference>
<keyword evidence="4" id="KW-0274">FAD</keyword>
<dbReference type="Pfam" id="PF07992">
    <property type="entry name" value="Pyr_redox_2"/>
    <property type="match status" value="1"/>
</dbReference>
<evidence type="ECO:0000256" key="3">
    <source>
        <dbReference type="ARBA" id="ARBA00022630"/>
    </source>
</evidence>
<evidence type="ECO:0000313" key="7">
    <source>
        <dbReference type="Proteomes" id="UP000199411"/>
    </source>
</evidence>
<feature type="domain" description="FAD/NAD(P)-binding" evidence="5">
    <location>
        <begin position="3"/>
        <end position="294"/>
    </location>
</feature>
<gene>
    <name evidence="6" type="ORF">SAMN05660835_01351</name>
</gene>
<organism evidence="6 7">
    <name type="scientific">Desulfurella multipotens</name>
    <dbReference type="NCBI Taxonomy" id="79269"/>
    <lineage>
        <taxon>Bacteria</taxon>
        <taxon>Pseudomonadati</taxon>
        <taxon>Campylobacterota</taxon>
        <taxon>Desulfurellia</taxon>
        <taxon>Desulfurellales</taxon>
        <taxon>Desulfurellaceae</taxon>
        <taxon>Desulfurella</taxon>
    </lineage>
</organism>
<dbReference type="Gene3D" id="3.30.390.30">
    <property type="match status" value="1"/>
</dbReference>
<evidence type="ECO:0000313" key="6">
    <source>
        <dbReference type="EMBL" id="SDC78465.1"/>
    </source>
</evidence>
<keyword evidence="3" id="KW-0285">Flavoprotein</keyword>
<comment type="cofactor">
    <cofactor evidence="1">
        <name>FAD</name>
        <dbReference type="ChEBI" id="CHEBI:57692"/>
    </cofactor>
</comment>
<evidence type="ECO:0000256" key="1">
    <source>
        <dbReference type="ARBA" id="ARBA00001974"/>
    </source>
</evidence>
<reference evidence="7" key="1">
    <citation type="submission" date="2016-10" db="EMBL/GenBank/DDBJ databases">
        <authorList>
            <person name="Varghese N."/>
            <person name="Submissions S."/>
        </authorList>
    </citation>
    <scope>NUCLEOTIDE SEQUENCE [LARGE SCALE GENOMIC DNA]</scope>
    <source>
        <strain evidence="7">DSM 8415</strain>
    </source>
</reference>
<dbReference type="Gene3D" id="3.50.50.60">
    <property type="entry name" value="FAD/NAD(P)-binding domain"/>
    <property type="match status" value="2"/>
</dbReference>
<sequence>MHYDLIIIGNSAAGLSAIKTIRAFDKKMSVAVFDKEAESAYSRVLTPYYAGFDTDKDHLYIVDKSFYAKNGIDAYLGDEVFRVDTNKKTIYTQFDTYTYRYLLIAVGAFAKQSHIKHEKVLTLRNISDADKLRKLFSNAKSVAALGAGLVSLPTLSHLKDDVKKHIIVSSDRIFSQVVDKSASYILEEIFKDKNVFIYKHDDVESIKDNLDGSIKLSLKSNHQIDCDLLLVGKGVLPNIDFLKGEIETDKGIVIDDFCKTSAQDVYAAGDCAQGRDFVTGKSVIQGNWITAVEQAIIAAKNILGINVAYDGSIKNNTTEVFGIDVAVVGYNKDDAQNIEFYDPGRFFYRKLFFDESGFIIGATLIKDTNDAGLYYNLVKTRTKIDIFHNLNQFMNYPKFLSKLNYR</sequence>
<dbReference type="RefSeq" id="WP_092129127.1">
    <property type="nucleotide sequence ID" value="NZ_FMYU01000009.1"/>
</dbReference>
<name>A0A1G6PGI6_9BACT</name>
<evidence type="ECO:0000256" key="4">
    <source>
        <dbReference type="ARBA" id="ARBA00022827"/>
    </source>
</evidence>
<comment type="similarity">
    <text evidence="2">Belongs to the FAD-dependent oxidoreductase family.</text>
</comment>
<proteinExistence type="inferred from homology"/>
<accession>A0A1G6PGI6</accession>
<evidence type="ECO:0000259" key="5">
    <source>
        <dbReference type="Pfam" id="PF07992"/>
    </source>
</evidence>
<dbReference type="InterPro" id="IPR036188">
    <property type="entry name" value="FAD/NAD-bd_sf"/>
</dbReference>
<keyword evidence="7" id="KW-1185">Reference proteome</keyword>
<dbReference type="AlphaFoldDB" id="A0A1G6PGI6"/>
<dbReference type="InterPro" id="IPR023753">
    <property type="entry name" value="FAD/NAD-binding_dom"/>
</dbReference>
<dbReference type="PRINTS" id="PR00368">
    <property type="entry name" value="FADPNR"/>
</dbReference>
<dbReference type="PANTHER" id="PTHR43429">
    <property type="entry name" value="PYRIDINE NUCLEOTIDE-DISULFIDE OXIDOREDUCTASE DOMAIN-CONTAINING"/>
    <property type="match status" value="1"/>
</dbReference>
<dbReference type="GO" id="GO:0016491">
    <property type="term" value="F:oxidoreductase activity"/>
    <property type="evidence" value="ECO:0007669"/>
    <property type="project" value="InterPro"/>
</dbReference>
<dbReference type="InterPro" id="IPR016156">
    <property type="entry name" value="FAD/NAD-linked_Rdtase_dimer_sf"/>
</dbReference>
<protein>
    <submittedName>
        <fullName evidence="6">Pyridine nucleotide-disulphide oxidoreductase</fullName>
    </submittedName>
</protein>
<dbReference type="SUPFAM" id="SSF51905">
    <property type="entry name" value="FAD/NAD(P)-binding domain"/>
    <property type="match status" value="1"/>
</dbReference>